<dbReference type="Gene3D" id="1.10.10.60">
    <property type="entry name" value="Homeodomain-like"/>
    <property type="match status" value="1"/>
</dbReference>
<dbReference type="InterPro" id="IPR036271">
    <property type="entry name" value="Tet_transcr_reg_TetR-rel_C_sf"/>
</dbReference>
<feature type="domain" description="HTH tetR-type" evidence="3">
    <location>
        <begin position="12"/>
        <end position="72"/>
    </location>
</feature>
<evidence type="ECO:0000313" key="5">
    <source>
        <dbReference type="Proteomes" id="UP000236434"/>
    </source>
</evidence>
<dbReference type="EMBL" id="AZRL01000012">
    <property type="protein sequence ID" value="PNR96540.1"/>
    <property type="molecule type" value="Genomic_DNA"/>
</dbReference>
<evidence type="ECO:0000256" key="2">
    <source>
        <dbReference type="PROSITE-ProRule" id="PRU00335"/>
    </source>
</evidence>
<evidence type="ECO:0000256" key="1">
    <source>
        <dbReference type="ARBA" id="ARBA00023125"/>
    </source>
</evidence>
<evidence type="ECO:0000313" key="4">
    <source>
        <dbReference type="EMBL" id="PNR96540.1"/>
    </source>
</evidence>
<comment type="caution">
    <text evidence="4">The sequence shown here is derived from an EMBL/GenBank/DDBJ whole genome shotgun (WGS) entry which is preliminary data.</text>
</comment>
<dbReference type="Proteomes" id="UP000236434">
    <property type="component" value="Unassembled WGS sequence"/>
</dbReference>
<dbReference type="PROSITE" id="PS01081">
    <property type="entry name" value="HTH_TETR_1"/>
    <property type="match status" value="1"/>
</dbReference>
<dbReference type="PRINTS" id="PR00455">
    <property type="entry name" value="HTHTETR"/>
</dbReference>
<dbReference type="InterPro" id="IPR009057">
    <property type="entry name" value="Homeodomain-like_sf"/>
</dbReference>
<sequence>MRRKSLQKKNKEEKMNLIMNVAEKIFVGKGYEKATMTEIAKRANLAKGTLYLYFSSKKDLYFTSVERALSTLLRSIIEKFSSCKNGFEKVVSMGETYVSFSLEYVDYYKLILNYETLEVHFDDKDPHVKKAYEKSEEIFKLLVSSVEEGIKDGSIDERLEPLKIAMVLWSEITGMVQQVSLRETLYQKWTGLKPLQIYEYYIEVTKKMLASLS</sequence>
<accession>A0A2K1P1A2</accession>
<reference evidence="4 5" key="1">
    <citation type="submission" date="2013-12" db="EMBL/GenBank/DDBJ databases">
        <title>Comparative genomics of Petrotoga isolates.</title>
        <authorList>
            <person name="Nesbo C.L."/>
            <person name="Charchuk R."/>
            <person name="Chow K."/>
        </authorList>
    </citation>
    <scope>NUCLEOTIDE SEQUENCE [LARGE SCALE GENOMIC DNA]</scope>
    <source>
        <strain evidence="4 5">DSM 13574</strain>
    </source>
</reference>
<dbReference type="InterPro" id="IPR001647">
    <property type="entry name" value="HTH_TetR"/>
</dbReference>
<protein>
    <recommendedName>
        <fullName evidence="3">HTH tetR-type domain-containing protein</fullName>
    </recommendedName>
</protein>
<evidence type="ECO:0000259" key="3">
    <source>
        <dbReference type="PROSITE" id="PS50977"/>
    </source>
</evidence>
<dbReference type="RefSeq" id="WP_103066827.1">
    <property type="nucleotide sequence ID" value="NZ_AZRL01000012.1"/>
</dbReference>
<feature type="DNA-binding region" description="H-T-H motif" evidence="2">
    <location>
        <begin position="35"/>
        <end position="54"/>
    </location>
</feature>
<dbReference type="AlphaFoldDB" id="A0A2K1P1A2"/>
<dbReference type="Pfam" id="PF00440">
    <property type="entry name" value="TetR_N"/>
    <property type="match status" value="1"/>
</dbReference>
<dbReference type="PANTHER" id="PTHR30328">
    <property type="entry name" value="TRANSCRIPTIONAL REPRESSOR"/>
    <property type="match status" value="1"/>
</dbReference>
<dbReference type="SUPFAM" id="SSF46689">
    <property type="entry name" value="Homeodomain-like"/>
    <property type="match status" value="1"/>
</dbReference>
<dbReference type="InterPro" id="IPR050109">
    <property type="entry name" value="HTH-type_TetR-like_transc_reg"/>
</dbReference>
<keyword evidence="1 2" id="KW-0238">DNA-binding</keyword>
<gene>
    <name evidence="4" type="ORF">X929_04450</name>
</gene>
<dbReference type="Gene3D" id="1.10.357.10">
    <property type="entry name" value="Tetracycline Repressor, domain 2"/>
    <property type="match status" value="1"/>
</dbReference>
<proteinExistence type="predicted"/>
<organism evidence="4 5">
    <name type="scientific">Petrotoga olearia DSM 13574</name>
    <dbReference type="NCBI Taxonomy" id="1122955"/>
    <lineage>
        <taxon>Bacteria</taxon>
        <taxon>Thermotogati</taxon>
        <taxon>Thermotogota</taxon>
        <taxon>Thermotogae</taxon>
        <taxon>Petrotogales</taxon>
        <taxon>Petrotogaceae</taxon>
        <taxon>Petrotoga</taxon>
    </lineage>
</organism>
<dbReference type="PROSITE" id="PS50977">
    <property type="entry name" value="HTH_TETR_2"/>
    <property type="match status" value="1"/>
</dbReference>
<dbReference type="PANTHER" id="PTHR30328:SF54">
    <property type="entry name" value="HTH-TYPE TRANSCRIPTIONAL REPRESSOR SCO4008"/>
    <property type="match status" value="1"/>
</dbReference>
<dbReference type="GO" id="GO:0003677">
    <property type="term" value="F:DNA binding"/>
    <property type="evidence" value="ECO:0007669"/>
    <property type="project" value="UniProtKB-UniRule"/>
</dbReference>
<dbReference type="InterPro" id="IPR023772">
    <property type="entry name" value="DNA-bd_HTH_TetR-type_CS"/>
</dbReference>
<dbReference type="OrthoDB" id="9812484at2"/>
<dbReference type="SUPFAM" id="SSF48498">
    <property type="entry name" value="Tetracyclin repressor-like, C-terminal domain"/>
    <property type="match status" value="1"/>
</dbReference>
<name>A0A2K1P1A2_9BACT</name>